<dbReference type="Proteomes" id="UP000294338">
    <property type="component" value="Chromosome 1"/>
</dbReference>
<protein>
    <submittedName>
        <fullName evidence="3">Protein SufA</fullName>
    </submittedName>
</protein>
<dbReference type="InterPro" id="IPR016092">
    <property type="entry name" value="ATAP"/>
</dbReference>
<dbReference type="InterPro" id="IPR035903">
    <property type="entry name" value="HesB-like_dom_sf"/>
</dbReference>
<dbReference type="AlphaFoldDB" id="A0A451D4R5"/>
<dbReference type="SUPFAM" id="SSF89360">
    <property type="entry name" value="HesB-like domain"/>
    <property type="match status" value="1"/>
</dbReference>
<accession>A0A451D4R5</accession>
<dbReference type="GO" id="GO:0005829">
    <property type="term" value="C:cytosol"/>
    <property type="evidence" value="ECO:0007669"/>
    <property type="project" value="TreeGrafter"/>
</dbReference>
<dbReference type="GO" id="GO:0051537">
    <property type="term" value="F:2 iron, 2 sulfur cluster binding"/>
    <property type="evidence" value="ECO:0007669"/>
    <property type="project" value="UniProtKB-ARBA"/>
</dbReference>
<evidence type="ECO:0000313" key="3">
    <source>
        <dbReference type="EMBL" id="VFP80651.1"/>
    </source>
</evidence>
<evidence type="ECO:0000256" key="1">
    <source>
        <dbReference type="ARBA" id="ARBA00006718"/>
    </source>
</evidence>
<dbReference type="PANTHER" id="PTHR10072:SF47">
    <property type="entry name" value="PROTEIN SUFA"/>
    <property type="match status" value="1"/>
</dbReference>
<proteinExistence type="inferred from homology"/>
<comment type="similarity">
    <text evidence="1">Belongs to the HesB/IscA family.</text>
</comment>
<dbReference type="InterPro" id="IPR050322">
    <property type="entry name" value="Fe-S_cluster_asmbl/transfer"/>
</dbReference>
<dbReference type="Pfam" id="PF01521">
    <property type="entry name" value="Fe-S_biosyn"/>
    <property type="match status" value="1"/>
</dbReference>
<name>A0A451D4R5_9GAMM</name>
<dbReference type="RefSeq" id="WP_197095411.1">
    <property type="nucleotide sequence ID" value="NZ_LR217705.1"/>
</dbReference>
<gene>
    <name evidence="3" type="primary">sufA</name>
    <name evidence="3" type="ORF">ERCISPPS3390_531</name>
</gene>
<dbReference type="InterPro" id="IPR000361">
    <property type="entry name" value="ATAP_core_dom"/>
</dbReference>
<reference evidence="3 4" key="1">
    <citation type="submission" date="2019-02" db="EMBL/GenBank/DDBJ databases">
        <authorList>
            <person name="Manzano-Marin A."/>
            <person name="Manzano-Marin A."/>
        </authorList>
    </citation>
    <scope>NUCLEOTIDE SEQUENCE [LARGE SCALE GENOMIC DNA]</scope>
    <source>
        <strain evidence="3 4">ErCisplendens/pseudotsugae</strain>
    </source>
</reference>
<dbReference type="PANTHER" id="PTHR10072">
    <property type="entry name" value="IRON-SULFUR CLUSTER ASSEMBLY PROTEIN"/>
    <property type="match status" value="1"/>
</dbReference>
<organism evidence="3 4">
    <name type="scientific">Candidatus Erwinia haradaeae</name>
    <dbReference type="NCBI Taxonomy" id="1922217"/>
    <lineage>
        <taxon>Bacteria</taxon>
        <taxon>Pseudomonadati</taxon>
        <taxon>Pseudomonadota</taxon>
        <taxon>Gammaproteobacteria</taxon>
        <taxon>Enterobacterales</taxon>
        <taxon>Erwiniaceae</taxon>
        <taxon>Erwinia</taxon>
    </lineage>
</organism>
<evidence type="ECO:0000313" key="4">
    <source>
        <dbReference type="Proteomes" id="UP000294338"/>
    </source>
</evidence>
<sequence>MPSKKLVTSYLGVPVWKGLTLTHRAAEQISYLSLKEPNIKGVQLDVKTSGCAGLSYTMNLVKEVSKDVLMFSRNRACVFVPLQAMPYIDGTEVDYVHVGLNQVFKFNNPLANQACGCGESFSVE</sequence>
<dbReference type="EMBL" id="LR217705">
    <property type="protein sequence ID" value="VFP80651.1"/>
    <property type="molecule type" value="Genomic_DNA"/>
</dbReference>
<evidence type="ECO:0000259" key="2">
    <source>
        <dbReference type="Pfam" id="PF01521"/>
    </source>
</evidence>
<dbReference type="GO" id="GO:0016226">
    <property type="term" value="P:iron-sulfur cluster assembly"/>
    <property type="evidence" value="ECO:0007669"/>
    <property type="project" value="InterPro"/>
</dbReference>
<dbReference type="Gene3D" id="2.60.300.12">
    <property type="entry name" value="HesB-like domain"/>
    <property type="match status" value="1"/>
</dbReference>
<feature type="domain" description="Core" evidence="2">
    <location>
        <begin position="19"/>
        <end position="119"/>
    </location>
</feature>
<dbReference type="NCBIfam" id="TIGR00049">
    <property type="entry name" value="iron-sulfur cluster assembly accessory protein"/>
    <property type="match status" value="1"/>
</dbReference>